<accession>A0A7J5Y266</accession>
<evidence type="ECO:0000313" key="2">
    <source>
        <dbReference type="Proteomes" id="UP000518266"/>
    </source>
</evidence>
<dbReference type="EMBL" id="JAAKFY010000018">
    <property type="protein sequence ID" value="KAF3842879.1"/>
    <property type="molecule type" value="Genomic_DNA"/>
</dbReference>
<organism evidence="1 2">
    <name type="scientific">Dissostichus mawsoni</name>
    <name type="common">Antarctic cod</name>
    <dbReference type="NCBI Taxonomy" id="36200"/>
    <lineage>
        <taxon>Eukaryota</taxon>
        <taxon>Metazoa</taxon>
        <taxon>Chordata</taxon>
        <taxon>Craniata</taxon>
        <taxon>Vertebrata</taxon>
        <taxon>Euteleostomi</taxon>
        <taxon>Actinopterygii</taxon>
        <taxon>Neopterygii</taxon>
        <taxon>Teleostei</taxon>
        <taxon>Neoteleostei</taxon>
        <taxon>Acanthomorphata</taxon>
        <taxon>Eupercaria</taxon>
        <taxon>Perciformes</taxon>
        <taxon>Notothenioidei</taxon>
        <taxon>Nototheniidae</taxon>
        <taxon>Dissostichus</taxon>
    </lineage>
</organism>
<name>A0A7J5Y266_DISMA</name>
<dbReference type="AlphaFoldDB" id="A0A7J5Y266"/>
<reference evidence="1 2" key="1">
    <citation type="submission" date="2020-03" db="EMBL/GenBank/DDBJ databases">
        <title>Dissostichus mawsoni Genome sequencing and assembly.</title>
        <authorList>
            <person name="Park H."/>
        </authorList>
    </citation>
    <scope>NUCLEOTIDE SEQUENCE [LARGE SCALE GENOMIC DNA]</scope>
    <source>
        <strain evidence="1">DM0001</strain>
        <tissue evidence="1">Muscle</tissue>
    </source>
</reference>
<sequence length="90" mass="10298">MGKKKPQLNRRGKERKSSWWPPLWECCKLCFPEALGAPLQRWNLRAWKTGPASPERGMFSCEATVETHIKSTISSADKQLPRSARKSKKS</sequence>
<protein>
    <submittedName>
        <fullName evidence="1">Uncharacterized protein</fullName>
    </submittedName>
</protein>
<keyword evidence="2" id="KW-1185">Reference proteome</keyword>
<dbReference type="Proteomes" id="UP000518266">
    <property type="component" value="Unassembled WGS sequence"/>
</dbReference>
<comment type="caution">
    <text evidence="1">The sequence shown here is derived from an EMBL/GenBank/DDBJ whole genome shotgun (WGS) entry which is preliminary data.</text>
</comment>
<proteinExistence type="predicted"/>
<evidence type="ECO:0000313" key="1">
    <source>
        <dbReference type="EMBL" id="KAF3842879.1"/>
    </source>
</evidence>
<gene>
    <name evidence="1" type="ORF">F7725_001728</name>
</gene>